<evidence type="ECO:0000313" key="2">
    <source>
        <dbReference type="EMBL" id="WFD03916.1"/>
    </source>
</evidence>
<protein>
    <submittedName>
        <fullName evidence="2">Uncharacterized protein</fullName>
    </submittedName>
</protein>
<evidence type="ECO:0000256" key="1">
    <source>
        <dbReference type="SAM" id="MobiDB-lite"/>
    </source>
</evidence>
<sequence>MLVPVTPGRPTPWRASTARRPPSTTKRTPSAVSTSPGASAAASAAAAVSPAGALAQPTPSAAAPLAPAPAAAPGAPSTPAPSAADAPKPAPPPPRAPMTTATAQRRISWNLATLALLHGVPAVWPSVLDVYYDLLEALVHVGGLPDGADELLDAVLVWLRYAVTIVFVFNIVEALLVRPPPRPVEERPTEVGAAFARSMSSGSPLTRPDVPLKRAPSGLLSAVTPASPARSPARSPSASPSLRGESPYGRASASPLALGRGRPSTPFAARVPSGTPRRTPSHRDVFAGRSVSRSSPAYTYSPRARSELGTSCADTDDAREVEQALQQLR</sequence>
<feature type="region of interest" description="Disordered" evidence="1">
    <location>
        <begin position="181"/>
        <end position="317"/>
    </location>
</feature>
<proteinExistence type="predicted"/>
<feature type="compositionally biased region" description="Low complexity" evidence="1">
    <location>
        <begin position="28"/>
        <end position="87"/>
    </location>
</feature>
<organism evidence="2 3">
    <name type="scientific">Malassezia obtusa</name>
    <dbReference type="NCBI Taxonomy" id="76774"/>
    <lineage>
        <taxon>Eukaryota</taxon>
        <taxon>Fungi</taxon>
        <taxon>Dikarya</taxon>
        <taxon>Basidiomycota</taxon>
        <taxon>Ustilaginomycotina</taxon>
        <taxon>Malasseziomycetes</taxon>
        <taxon>Malasseziales</taxon>
        <taxon>Malasseziaceae</taxon>
        <taxon>Malassezia</taxon>
    </lineage>
</organism>
<keyword evidence="3" id="KW-1185">Reference proteome</keyword>
<dbReference type="Proteomes" id="UP001214603">
    <property type="component" value="Chromosome 6"/>
</dbReference>
<feature type="region of interest" description="Disordered" evidence="1">
    <location>
        <begin position="1"/>
        <end position="102"/>
    </location>
</feature>
<dbReference type="AlphaFoldDB" id="A0AAF0E174"/>
<gene>
    <name evidence="2" type="ORF">MOBT1_002613</name>
</gene>
<name>A0AAF0E174_9BASI</name>
<dbReference type="EMBL" id="CP119939">
    <property type="protein sequence ID" value="WFD03916.1"/>
    <property type="molecule type" value="Genomic_DNA"/>
</dbReference>
<evidence type="ECO:0000313" key="3">
    <source>
        <dbReference type="Proteomes" id="UP001214603"/>
    </source>
</evidence>
<feature type="compositionally biased region" description="Low complexity" evidence="1">
    <location>
        <begin position="225"/>
        <end position="241"/>
    </location>
</feature>
<reference evidence="2" key="1">
    <citation type="submission" date="2023-03" db="EMBL/GenBank/DDBJ databases">
        <title>Mating type loci evolution in Malassezia.</title>
        <authorList>
            <person name="Coelho M.A."/>
        </authorList>
    </citation>
    <scope>NUCLEOTIDE SEQUENCE</scope>
    <source>
        <strain evidence="2">CBS 7876</strain>
    </source>
</reference>
<accession>A0AAF0E174</accession>